<comment type="caution">
    <text evidence="3">The sequence shown here is derived from an EMBL/GenBank/DDBJ whole genome shotgun (WGS) entry which is preliminary data.</text>
</comment>
<sequence length="652" mass="73210">MVSTRSTRWIISTSSRLFELPAFLNRFYTKSRSNSLRNKLQGFEQGLVESFYKAWEQFKDYERDYPHHGFPKFNLISTFCKGLHPKFHLSLDPASDGELTTKNINDARAHIENLTASNSNASTDFDRTIRSKDSDSKEISELTNMMTQILKNQKSCSECMRVVMIHNFIRDSHREDYDCVRWQGTEEYHTHGDEEQNDYDDGHGEHIPYDPTSDIAMEGLCDTITSKTCTFGTVLDISSTRSGLVRVRASREGQGAMLGICDRLNSSKASGSRTQRVNPPNPTTEKSKRADPPNPSRGFSPNPMDPSDGLIQPPSNPSVSRTMNNSRGGGSRGGRNGVGVSSHSSDPSEIQSVTQSHRSLPSQYPPRTQPLPARQPRFNRHNGKLSWAIVGVFMRKFDGPYFSWKRMFYWDHGLTEAVRAGFEVIAQKRMKGIEELYGRHVAFREVFMKTHTRADGSYVDAKAEKVTEVYKKTCEERLIEIDDDGPENSANTSEQSTHRDLIIEENNEIFLQCTEKDQKGNHFGLGSLVQTHGKGKRKERFASSSSSTIVELQEQLRRKITEHDTENARRDEEQRQSQMRISGLEKLVQYMKDKDPELSAFLASSTPHVTTPAATNTIPTGTTPAATPASTTPSATIPAGTDLNSSPLSNAF</sequence>
<feature type="compositionally biased region" description="Polar residues" evidence="1">
    <location>
        <begin position="642"/>
        <end position="652"/>
    </location>
</feature>
<name>A0A8T1XFZ6_ARASU</name>
<feature type="compositionally biased region" description="Gly residues" evidence="1">
    <location>
        <begin position="327"/>
        <end position="337"/>
    </location>
</feature>
<dbReference type="AlphaFoldDB" id="A0A8T1XFZ6"/>
<reference evidence="3 4" key="1">
    <citation type="submission" date="2020-12" db="EMBL/GenBank/DDBJ databases">
        <title>Concerted genomic and epigenomic changes stabilize Arabidopsis allopolyploids.</title>
        <authorList>
            <person name="Chen Z."/>
        </authorList>
    </citation>
    <scope>NUCLEOTIDE SEQUENCE [LARGE SCALE GENOMIC DNA]</scope>
    <source>
        <strain evidence="3">As9502</strain>
        <tissue evidence="3">Leaf</tissue>
    </source>
</reference>
<evidence type="ECO:0000256" key="1">
    <source>
        <dbReference type="SAM" id="MobiDB-lite"/>
    </source>
</evidence>
<evidence type="ECO:0000259" key="2">
    <source>
        <dbReference type="Pfam" id="PF03732"/>
    </source>
</evidence>
<dbReference type="Pfam" id="PF03004">
    <property type="entry name" value="Transposase_24"/>
    <property type="match status" value="1"/>
</dbReference>
<feature type="compositionally biased region" description="Polar residues" evidence="1">
    <location>
        <begin position="347"/>
        <end position="362"/>
    </location>
</feature>
<dbReference type="InterPro" id="IPR005162">
    <property type="entry name" value="Retrotrans_gag_dom"/>
</dbReference>
<feature type="region of interest" description="Disordered" evidence="1">
    <location>
        <begin position="608"/>
        <end position="652"/>
    </location>
</feature>
<evidence type="ECO:0000313" key="3">
    <source>
        <dbReference type="EMBL" id="KAG7529510.1"/>
    </source>
</evidence>
<dbReference type="OrthoDB" id="1689420at2759"/>
<organism evidence="3 4">
    <name type="scientific">Arabidopsis suecica</name>
    <name type="common">Swedish thale-cress</name>
    <name type="synonym">Cardaminopsis suecica</name>
    <dbReference type="NCBI Taxonomy" id="45249"/>
    <lineage>
        <taxon>Eukaryota</taxon>
        <taxon>Viridiplantae</taxon>
        <taxon>Streptophyta</taxon>
        <taxon>Embryophyta</taxon>
        <taxon>Tracheophyta</taxon>
        <taxon>Spermatophyta</taxon>
        <taxon>Magnoliopsida</taxon>
        <taxon>eudicotyledons</taxon>
        <taxon>Gunneridae</taxon>
        <taxon>Pentapetalae</taxon>
        <taxon>rosids</taxon>
        <taxon>malvids</taxon>
        <taxon>Brassicales</taxon>
        <taxon>Brassicaceae</taxon>
        <taxon>Camelineae</taxon>
        <taxon>Arabidopsis</taxon>
    </lineage>
</organism>
<gene>
    <name evidence="3" type="ORF">ISN44_Un136g000030</name>
</gene>
<dbReference type="EMBL" id="JAEFBJ010000136">
    <property type="protein sequence ID" value="KAG7529510.1"/>
    <property type="molecule type" value="Genomic_DNA"/>
</dbReference>
<feature type="compositionally biased region" description="Polar residues" evidence="1">
    <location>
        <begin position="264"/>
        <end position="278"/>
    </location>
</feature>
<dbReference type="InterPro" id="IPR004252">
    <property type="entry name" value="Probable_transposase_24"/>
</dbReference>
<protein>
    <submittedName>
        <fullName evidence="3">Putative transposase Ptta/En/Spm plant</fullName>
    </submittedName>
</protein>
<keyword evidence="4" id="KW-1185">Reference proteome</keyword>
<accession>A0A8T1XFZ6</accession>
<proteinExistence type="predicted"/>
<dbReference type="Proteomes" id="UP000694251">
    <property type="component" value="Unassembled WGS sequence"/>
</dbReference>
<feature type="region of interest" description="Disordered" evidence="1">
    <location>
        <begin position="264"/>
        <end position="378"/>
    </location>
</feature>
<evidence type="ECO:0000313" key="4">
    <source>
        <dbReference type="Proteomes" id="UP000694251"/>
    </source>
</evidence>
<feature type="compositionally biased region" description="Basic and acidic residues" evidence="1">
    <location>
        <begin position="554"/>
        <end position="575"/>
    </location>
</feature>
<feature type="region of interest" description="Disordered" evidence="1">
    <location>
        <begin position="524"/>
        <end position="580"/>
    </location>
</feature>
<dbReference type="Pfam" id="PF03732">
    <property type="entry name" value="Retrotrans_gag"/>
    <property type="match status" value="1"/>
</dbReference>
<feature type="compositionally biased region" description="Low complexity" evidence="1">
    <location>
        <begin position="610"/>
        <end position="641"/>
    </location>
</feature>
<feature type="domain" description="Retrotransposon gag" evidence="2">
    <location>
        <begin position="22"/>
        <end position="84"/>
    </location>
</feature>